<dbReference type="InterPro" id="IPR009851">
    <property type="entry name" value="Mod_r"/>
</dbReference>
<evidence type="ECO:0000256" key="9">
    <source>
        <dbReference type="ARBA" id="ARBA00022824"/>
    </source>
</evidence>
<feature type="compositionally biased region" description="Basic residues" evidence="16">
    <location>
        <begin position="1205"/>
        <end position="1214"/>
    </location>
</feature>
<evidence type="ECO:0000256" key="8">
    <source>
        <dbReference type="ARBA" id="ARBA00022801"/>
    </source>
</evidence>
<feature type="transmembrane region" description="Helical" evidence="14">
    <location>
        <begin position="879"/>
        <end position="897"/>
    </location>
</feature>
<dbReference type="AlphaFoldDB" id="A0AAV0U464"/>
<feature type="region of interest" description="Disordered" evidence="16">
    <location>
        <begin position="158"/>
        <end position="190"/>
    </location>
</feature>
<dbReference type="Pfam" id="PF07200">
    <property type="entry name" value="Mod_r"/>
    <property type="match status" value="1"/>
</dbReference>
<feature type="transmembrane region" description="Helical" evidence="14">
    <location>
        <begin position="918"/>
        <end position="937"/>
    </location>
</feature>
<feature type="transmembrane region" description="Helical" evidence="14">
    <location>
        <begin position="689"/>
        <end position="708"/>
    </location>
</feature>
<protein>
    <recommendedName>
        <fullName evidence="14">GPI inositol-deacylase</fullName>
        <ecNumber evidence="14">3.1.-.-</ecNumber>
    </recommendedName>
</protein>
<feature type="transmembrane region" description="Helical" evidence="14">
    <location>
        <begin position="1136"/>
        <end position="1153"/>
    </location>
</feature>
<reference evidence="18" key="1">
    <citation type="submission" date="2022-12" db="EMBL/GenBank/DDBJ databases">
        <authorList>
            <person name="Webb A."/>
        </authorList>
    </citation>
    <scope>NUCLEOTIDE SEQUENCE</scope>
    <source>
        <strain evidence="18">Pf2</strain>
    </source>
</reference>
<keyword evidence="15" id="KW-0175">Coiled coil</keyword>
<comment type="function">
    <text evidence="14">Involved in inositol deacylation of GPI-anchored proteins which plays important roles in the quality control and ER-associated degradation of GPI-anchored proteins.</text>
</comment>
<keyword evidence="11 14" id="KW-1133">Transmembrane helix</keyword>
<dbReference type="PROSITE" id="PS51314">
    <property type="entry name" value="VPS37_C"/>
    <property type="match status" value="1"/>
</dbReference>
<feature type="coiled-coil region" evidence="15">
    <location>
        <begin position="264"/>
        <end position="318"/>
    </location>
</feature>
<comment type="caution">
    <text evidence="18">The sequence shown here is derived from an EMBL/GenBank/DDBJ whole genome shotgun (WGS) entry which is preliminary data.</text>
</comment>
<evidence type="ECO:0000256" key="7">
    <source>
        <dbReference type="ARBA" id="ARBA00022753"/>
    </source>
</evidence>
<feature type="transmembrane region" description="Helical" evidence="14">
    <location>
        <begin position="855"/>
        <end position="873"/>
    </location>
</feature>
<dbReference type="GO" id="GO:0000813">
    <property type="term" value="C:ESCRT I complex"/>
    <property type="evidence" value="ECO:0007669"/>
    <property type="project" value="UniProtKB-ARBA"/>
</dbReference>
<evidence type="ECO:0000256" key="1">
    <source>
        <dbReference type="ARBA" id="ARBA00004177"/>
    </source>
</evidence>
<evidence type="ECO:0000256" key="16">
    <source>
        <dbReference type="SAM" id="MobiDB-lite"/>
    </source>
</evidence>
<feature type="region of interest" description="Disordered" evidence="16">
    <location>
        <begin position="1162"/>
        <end position="1224"/>
    </location>
</feature>
<evidence type="ECO:0000313" key="19">
    <source>
        <dbReference type="Proteomes" id="UP001159659"/>
    </source>
</evidence>
<keyword evidence="6 14" id="KW-0812">Transmembrane</keyword>
<evidence type="ECO:0000313" key="18">
    <source>
        <dbReference type="EMBL" id="CAI5731621.1"/>
    </source>
</evidence>
<feature type="domain" description="VPS37 C-terminal" evidence="17">
    <location>
        <begin position="275"/>
        <end position="359"/>
    </location>
</feature>
<organism evidence="18 19">
    <name type="scientific">Peronospora farinosa</name>
    <dbReference type="NCBI Taxonomy" id="134698"/>
    <lineage>
        <taxon>Eukaryota</taxon>
        <taxon>Sar</taxon>
        <taxon>Stramenopiles</taxon>
        <taxon>Oomycota</taxon>
        <taxon>Peronosporomycetes</taxon>
        <taxon>Peronosporales</taxon>
        <taxon>Peronosporaceae</taxon>
        <taxon>Peronospora</taxon>
    </lineage>
</organism>
<dbReference type="InterPro" id="IPR029058">
    <property type="entry name" value="AB_hydrolase_fold"/>
</dbReference>
<dbReference type="PANTHER" id="PTHR15495:SF7">
    <property type="entry name" value="GPI INOSITOL-DEACYLASE"/>
    <property type="match status" value="1"/>
</dbReference>
<keyword evidence="5 13" id="KW-0813">Transport</keyword>
<dbReference type="EC" id="3.1.-.-" evidence="14"/>
<evidence type="ECO:0000256" key="2">
    <source>
        <dbReference type="ARBA" id="ARBA00004477"/>
    </source>
</evidence>
<feature type="transmembrane region" description="Helical" evidence="14">
    <location>
        <begin position="1107"/>
        <end position="1130"/>
    </location>
</feature>
<dbReference type="GO" id="GO:0050185">
    <property type="term" value="F:phosphatidylinositol deacylase activity"/>
    <property type="evidence" value="ECO:0007669"/>
    <property type="project" value="TreeGrafter"/>
</dbReference>
<evidence type="ECO:0000259" key="17">
    <source>
        <dbReference type="PROSITE" id="PS51314"/>
    </source>
</evidence>
<evidence type="ECO:0000256" key="10">
    <source>
        <dbReference type="ARBA" id="ARBA00022927"/>
    </source>
</evidence>
<dbReference type="Gene3D" id="1.10.287.660">
    <property type="entry name" value="Helix hairpin bin"/>
    <property type="match status" value="1"/>
</dbReference>
<comment type="similarity">
    <text evidence="4">Belongs to the VPS37 family.</text>
</comment>
<dbReference type="Gene3D" id="3.40.50.1820">
    <property type="entry name" value="alpha/beta hydrolase"/>
    <property type="match status" value="1"/>
</dbReference>
<evidence type="ECO:0000256" key="13">
    <source>
        <dbReference type="PROSITE-ProRule" id="PRU00646"/>
    </source>
</evidence>
<feature type="transmembrane region" description="Helical" evidence="14">
    <location>
        <begin position="957"/>
        <end position="979"/>
    </location>
</feature>
<evidence type="ECO:0000256" key="15">
    <source>
        <dbReference type="SAM" id="Coils"/>
    </source>
</evidence>
<dbReference type="GO" id="GO:0005789">
    <property type="term" value="C:endoplasmic reticulum membrane"/>
    <property type="evidence" value="ECO:0007669"/>
    <property type="project" value="UniProtKB-SubCell"/>
</dbReference>
<evidence type="ECO:0000256" key="11">
    <source>
        <dbReference type="ARBA" id="ARBA00022989"/>
    </source>
</evidence>
<feature type="transmembrane region" description="Helical" evidence="14">
    <location>
        <begin position="769"/>
        <end position="788"/>
    </location>
</feature>
<keyword evidence="7" id="KW-0967">Endosome</keyword>
<dbReference type="Pfam" id="PF07819">
    <property type="entry name" value="PGAP1"/>
    <property type="match status" value="1"/>
</dbReference>
<sequence length="1224" mass="136443">MSFFGYRSSSSRSSVQETHLSELERLRGRQLASLVRAGGRAKNQQQTIFEVPVADTPRGSLSLKLQLPSEFPVKVPQLQASIPVQHRWLDTAGNVQGHPDLNQWTAHSDLGRIVTEIVTELRAVVASSAFANKPSMSLARDISPASVASLSQYPGASASYTPLSRPSLQVQIQQPKQQSPPDTSKAQRSQMPEIPTIVPELEELSLLELEKLNSDKHALKRFVKELPSVKGFTQLRNEVLHSNMEIAKTTLGYESEQRELQTVIEAQRTKLRDAQQMLADKQARQQRIVTRHRPDALLEQLSVAIKDVENETDEVATQFIHGDINVVQFLSTYVPRRNLYHERTLKWTRTTKFPSACKMTWSWPVYTPVTWRSIESHPKYQLYRVDMQVPRGAFTGIPVLFVPGHMGSYKQARSLSRHLWDMNNELFDVFALDFHQEATGLNGNYITDQAFFLNHVIRGILREYKRQIQDASHSHVVIPKSVIIVAHSMGGIVARMAEFLPNYKKYSIQHVVALGVPYDIPSFPFDPEMRAVYDRMQSKRDIENDVVYVSIAGGHKDTLVQTSSTSVDTVTKPSRAFAVLASAIPAVKTPVDHFCLLWCHQLLKVVAQSLYKVVDLETRELLSSPSVRLAIAKEVLFGGEIAEEGVDSKTIANVSLHQSYVQDGYYPGEYIGYALLLPYSLTKLLRTRFVTVIVIMYALTLQIFYAQLAHWQTRFNLQSTSSPQDLSQDNFPSFTSMLHPAAHAPAYLKSALAFFSNSRFTIVSSKTTTAIAVLTLAMTAGAGYFGYGKLLSGEQSMEKVIVLATMVAEFMILYAYALGLLYAVVKFFSLLQRFVVSPVVSTLNNVTDRLKLRSWMLIIAIHGTTQLLGQIASSSSVNFSRILGLLVIVSFVIFVLYMLALGGNTDGTLDQQRMKRSLFAILLLSIFPWVGKVWYFIGIVRLPPSDLPNDLLMEGGSYILILSVSTYLVSLSLECMIPLPPTAFFGASLGQDAASVYGKSSSNSASNIKITAENCPKCIFEDGGPGAVLVEYNDRTTRRVVAGNTGEVVYVGLTFRVVSCDCVYRFKNSRDFCDFCIRSCRLCGGGNGNFQEAAKYKDFLKASKVDLAMHALVPMTFQICAAVQATYGLYRAHLSFYLTPPCVLALVIYHIVLRHPVEARRIKNKQRKKSTKKKKSSSKSKSKPVTTSCDASTTATTTINETTSRNKKKKKRKLGTSSTFAAQQ</sequence>
<name>A0AAV0U464_9STRA</name>
<dbReference type="Proteomes" id="UP001159659">
    <property type="component" value="Unassembled WGS sequence"/>
</dbReference>
<keyword evidence="8 14" id="KW-0378">Hydrolase</keyword>
<dbReference type="GO" id="GO:0015031">
    <property type="term" value="P:protein transport"/>
    <property type="evidence" value="ECO:0007669"/>
    <property type="project" value="UniProtKB-UniRule"/>
</dbReference>
<comment type="similarity">
    <text evidence="3 14">Belongs to the GPI inositol-deacylase family.</text>
</comment>
<dbReference type="GO" id="GO:0006888">
    <property type="term" value="P:endoplasmic reticulum to Golgi vesicle-mediated transport"/>
    <property type="evidence" value="ECO:0007669"/>
    <property type="project" value="TreeGrafter"/>
</dbReference>
<dbReference type="InterPro" id="IPR012908">
    <property type="entry name" value="PGAP1-ab_dom-like"/>
</dbReference>
<dbReference type="InterPro" id="IPR039529">
    <property type="entry name" value="PGAP1/BST1"/>
</dbReference>
<comment type="subcellular location">
    <subcellularLocation>
        <location evidence="2">Endoplasmic reticulum membrane</location>
        <topology evidence="2">Multi-pass membrane protein</topology>
    </subcellularLocation>
    <subcellularLocation>
        <location evidence="1">Endosome</location>
    </subcellularLocation>
</comment>
<keyword evidence="12 14" id="KW-0472">Membrane</keyword>
<feature type="compositionally biased region" description="Basic residues" evidence="16">
    <location>
        <begin position="1162"/>
        <end position="1182"/>
    </location>
</feature>
<dbReference type="EMBL" id="CANTFK010000863">
    <property type="protein sequence ID" value="CAI5731621.1"/>
    <property type="molecule type" value="Genomic_DNA"/>
</dbReference>
<dbReference type="SUPFAM" id="SSF53474">
    <property type="entry name" value="alpha/beta-Hydrolases"/>
    <property type="match status" value="1"/>
</dbReference>
<evidence type="ECO:0000256" key="5">
    <source>
        <dbReference type="ARBA" id="ARBA00022448"/>
    </source>
</evidence>
<feature type="compositionally biased region" description="Polar residues" evidence="16">
    <location>
        <begin position="1215"/>
        <end position="1224"/>
    </location>
</feature>
<keyword evidence="10 13" id="KW-0653">Protein transport</keyword>
<feature type="transmembrane region" description="Helical" evidence="14">
    <location>
        <begin position="800"/>
        <end position="825"/>
    </location>
</feature>
<dbReference type="InterPro" id="IPR037202">
    <property type="entry name" value="ESCRT_assembly_dom"/>
</dbReference>
<evidence type="ECO:0000256" key="4">
    <source>
        <dbReference type="ARBA" id="ARBA00007617"/>
    </source>
</evidence>
<keyword evidence="9 14" id="KW-0256">Endoplasmic reticulum</keyword>
<dbReference type="SUPFAM" id="SSF140111">
    <property type="entry name" value="Endosomal sorting complex assembly domain"/>
    <property type="match status" value="1"/>
</dbReference>
<gene>
    <name evidence="18" type="ORF">PFR002_LOCUS6629</name>
</gene>
<feature type="compositionally biased region" description="Low complexity" evidence="16">
    <location>
        <begin position="1186"/>
        <end position="1203"/>
    </location>
</feature>
<dbReference type="InterPro" id="IPR029012">
    <property type="entry name" value="Helix_hairpin_bin_sf"/>
</dbReference>
<accession>A0AAV0U464</accession>
<dbReference type="PANTHER" id="PTHR15495">
    <property type="entry name" value="NEGATIVE REGULATOR OF VESICLE FORMATION-RELATED"/>
    <property type="match status" value="1"/>
</dbReference>
<evidence type="ECO:0000256" key="14">
    <source>
        <dbReference type="RuleBase" id="RU365011"/>
    </source>
</evidence>
<proteinExistence type="inferred from homology"/>
<evidence type="ECO:0000256" key="6">
    <source>
        <dbReference type="ARBA" id="ARBA00022692"/>
    </source>
</evidence>
<feature type="compositionally biased region" description="Low complexity" evidence="16">
    <location>
        <begin position="166"/>
        <end position="181"/>
    </location>
</feature>
<evidence type="ECO:0000256" key="3">
    <source>
        <dbReference type="ARBA" id="ARBA00006931"/>
    </source>
</evidence>
<dbReference type="GO" id="GO:0006505">
    <property type="term" value="P:GPI anchor metabolic process"/>
    <property type="evidence" value="ECO:0007669"/>
    <property type="project" value="TreeGrafter"/>
</dbReference>
<evidence type="ECO:0000256" key="12">
    <source>
        <dbReference type="ARBA" id="ARBA00023136"/>
    </source>
</evidence>